<protein>
    <recommendedName>
        <fullName evidence="3">DUF1697 domain-containing protein</fullName>
    </recommendedName>
</protein>
<organism evidence="1 2">
    <name type="scientific">Phytohabitans aurantiacus</name>
    <dbReference type="NCBI Taxonomy" id="3016789"/>
    <lineage>
        <taxon>Bacteria</taxon>
        <taxon>Bacillati</taxon>
        <taxon>Actinomycetota</taxon>
        <taxon>Actinomycetes</taxon>
        <taxon>Micromonosporales</taxon>
        <taxon>Micromonosporaceae</taxon>
    </lineage>
</organism>
<evidence type="ECO:0000313" key="2">
    <source>
        <dbReference type="Proteomes" id="UP001144280"/>
    </source>
</evidence>
<dbReference type="EMBL" id="BSDI01000007">
    <property type="protein sequence ID" value="GLH96615.1"/>
    <property type="molecule type" value="Genomic_DNA"/>
</dbReference>
<reference evidence="1" key="1">
    <citation type="submission" date="2022-12" db="EMBL/GenBank/DDBJ databases">
        <title>New Phytohabitans aurantiacus sp. RD004123 nov., an actinomycete isolated from soil.</title>
        <authorList>
            <person name="Triningsih D.W."/>
            <person name="Harunari E."/>
            <person name="Igarashi Y."/>
        </authorList>
    </citation>
    <scope>NUCLEOTIDE SEQUENCE</scope>
    <source>
        <strain evidence="1">RD004123</strain>
    </source>
</reference>
<proteinExistence type="predicted"/>
<gene>
    <name evidence="1" type="ORF">Pa4123_18890</name>
</gene>
<dbReference type="InterPro" id="IPR012545">
    <property type="entry name" value="DUF1697"/>
</dbReference>
<comment type="caution">
    <text evidence="1">The sequence shown here is derived from an EMBL/GenBank/DDBJ whole genome shotgun (WGS) entry which is preliminary data.</text>
</comment>
<dbReference type="Pfam" id="PF08002">
    <property type="entry name" value="DUF1697"/>
    <property type="match status" value="1"/>
</dbReference>
<name>A0ABQ5QTH0_9ACTN</name>
<dbReference type="PANTHER" id="PTHR36439:SF1">
    <property type="entry name" value="DUF1697 DOMAIN-CONTAINING PROTEIN"/>
    <property type="match status" value="1"/>
</dbReference>
<dbReference type="Proteomes" id="UP001144280">
    <property type="component" value="Unassembled WGS sequence"/>
</dbReference>
<evidence type="ECO:0000313" key="1">
    <source>
        <dbReference type="EMBL" id="GLH96615.1"/>
    </source>
</evidence>
<sequence length="180" mass="19809">MREWVCLLRAINLGARNKVGMPQLRKALDAAGFENVRTYVQSGNVVLESEHRAAGKVAAAVRSVVKEEFGLDTPVLVRTPRDIREIVAWCPFPEEAAARPTAVQVVHFDTKPAAARVAATLAEDWSPDRLEVRAWEACILYSATMHASRLQHAALLKRLGVGGTARNWRTMLAIADLLSD</sequence>
<dbReference type="Gene3D" id="3.30.70.1280">
    <property type="entry name" value="SP0830-like domains"/>
    <property type="match status" value="1"/>
</dbReference>
<dbReference type="RefSeq" id="WP_281893863.1">
    <property type="nucleotide sequence ID" value="NZ_BSDI01000007.1"/>
</dbReference>
<evidence type="ECO:0008006" key="3">
    <source>
        <dbReference type="Google" id="ProtNLM"/>
    </source>
</evidence>
<dbReference type="PIRSF" id="PIRSF008502">
    <property type="entry name" value="UCP008502"/>
    <property type="match status" value="1"/>
</dbReference>
<keyword evidence="2" id="KW-1185">Reference proteome</keyword>
<dbReference type="SUPFAM" id="SSF160379">
    <property type="entry name" value="SP0830-like"/>
    <property type="match status" value="1"/>
</dbReference>
<accession>A0ABQ5QTH0</accession>
<dbReference type="PANTHER" id="PTHR36439">
    <property type="entry name" value="BLL4334 PROTEIN"/>
    <property type="match status" value="1"/>
</dbReference>